<dbReference type="AlphaFoldDB" id="A0A9J6EFN7"/>
<reference evidence="1" key="2">
    <citation type="submission" date="2021-09" db="EMBL/GenBank/DDBJ databases">
        <authorList>
            <person name="Jia N."/>
            <person name="Wang J."/>
            <person name="Shi W."/>
            <person name="Du L."/>
            <person name="Sun Y."/>
            <person name="Zhan W."/>
            <person name="Jiang J."/>
            <person name="Wang Q."/>
            <person name="Zhang B."/>
            <person name="Ji P."/>
            <person name="Sakyi L.B."/>
            <person name="Cui X."/>
            <person name="Yuan T."/>
            <person name="Jiang B."/>
            <person name="Yang W."/>
            <person name="Lam T.T.-Y."/>
            <person name="Chang Q."/>
            <person name="Ding S."/>
            <person name="Wang X."/>
            <person name="Zhu J."/>
            <person name="Ruan X."/>
            <person name="Zhao L."/>
            <person name="Wei J."/>
            <person name="Que T."/>
            <person name="Du C."/>
            <person name="Cheng J."/>
            <person name="Dai P."/>
            <person name="Han X."/>
            <person name="Huang E."/>
            <person name="Gao Y."/>
            <person name="Liu J."/>
            <person name="Shao H."/>
            <person name="Ye R."/>
            <person name="Li L."/>
            <person name="Wei W."/>
            <person name="Wang X."/>
            <person name="Wang C."/>
            <person name="Huo Q."/>
            <person name="Li W."/>
            <person name="Guo W."/>
            <person name="Chen H."/>
            <person name="Chen S."/>
            <person name="Zhou L."/>
            <person name="Zhou L."/>
            <person name="Ni X."/>
            <person name="Tian J."/>
            <person name="Zhou Y."/>
            <person name="Sheng Y."/>
            <person name="Liu T."/>
            <person name="Pan Y."/>
            <person name="Xia L."/>
            <person name="Li J."/>
            <person name="Zhao F."/>
            <person name="Cao W."/>
        </authorList>
    </citation>
    <scope>NUCLEOTIDE SEQUENCE</scope>
    <source>
        <strain evidence="1">Rmic-2018</strain>
        <tissue evidence="1">Larvae</tissue>
    </source>
</reference>
<evidence type="ECO:0000313" key="2">
    <source>
        <dbReference type="Proteomes" id="UP000821866"/>
    </source>
</evidence>
<dbReference type="EMBL" id="JABSTU010000004">
    <property type="protein sequence ID" value="KAH8033116.1"/>
    <property type="molecule type" value="Genomic_DNA"/>
</dbReference>
<keyword evidence="2" id="KW-1185">Reference proteome</keyword>
<sequence>MVYCAIVGCSSRTQSKQMKIESSSRDPGFFKVPKVRTRECEMTRFLSEKRRHEWIARINWLVTTDPDKYRVCSVSRTCGGIQLLATTVHESPSRARTPYSK</sequence>
<evidence type="ECO:0008006" key="3">
    <source>
        <dbReference type="Google" id="ProtNLM"/>
    </source>
</evidence>
<organism evidence="1 2">
    <name type="scientific">Rhipicephalus microplus</name>
    <name type="common">Cattle tick</name>
    <name type="synonym">Boophilus microplus</name>
    <dbReference type="NCBI Taxonomy" id="6941"/>
    <lineage>
        <taxon>Eukaryota</taxon>
        <taxon>Metazoa</taxon>
        <taxon>Ecdysozoa</taxon>
        <taxon>Arthropoda</taxon>
        <taxon>Chelicerata</taxon>
        <taxon>Arachnida</taxon>
        <taxon>Acari</taxon>
        <taxon>Parasitiformes</taxon>
        <taxon>Ixodida</taxon>
        <taxon>Ixodoidea</taxon>
        <taxon>Ixodidae</taxon>
        <taxon>Rhipicephalinae</taxon>
        <taxon>Rhipicephalus</taxon>
        <taxon>Boophilus</taxon>
    </lineage>
</organism>
<accession>A0A9J6EFN7</accession>
<evidence type="ECO:0000313" key="1">
    <source>
        <dbReference type="EMBL" id="KAH8033116.1"/>
    </source>
</evidence>
<name>A0A9J6EFN7_RHIMP</name>
<dbReference type="Proteomes" id="UP000821866">
    <property type="component" value="Chromosome 2"/>
</dbReference>
<reference evidence="1" key="1">
    <citation type="journal article" date="2020" name="Cell">
        <title>Large-Scale Comparative Analyses of Tick Genomes Elucidate Their Genetic Diversity and Vector Capacities.</title>
        <authorList>
            <consortium name="Tick Genome and Microbiome Consortium (TIGMIC)"/>
            <person name="Jia N."/>
            <person name="Wang J."/>
            <person name="Shi W."/>
            <person name="Du L."/>
            <person name="Sun Y."/>
            <person name="Zhan W."/>
            <person name="Jiang J.F."/>
            <person name="Wang Q."/>
            <person name="Zhang B."/>
            <person name="Ji P."/>
            <person name="Bell-Sakyi L."/>
            <person name="Cui X.M."/>
            <person name="Yuan T.T."/>
            <person name="Jiang B.G."/>
            <person name="Yang W.F."/>
            <person name="Lam T.T."/>
            <person name="Chang Q.C."/>
            <person name="Ding S.J."/>
            <person name="Wang X.J."/>
            <person name="Zhu J.G."/>
            <person name="Ruan X.D."/>
            <person name="Zhao L."/>
            <person name="Wei J.T."/>
            <person name="Ye R.Z."/>
            <person name="Que T.C."/>
            <person name="Du C.H."/>
            <person name="Zhou Y.H."/>
            <person name="Cheng J.X."/>
            <person name="Dai P.F."/>
            <person name="Guo W.B."/>
            <person name="Han X.H."/>
            <person name="Huang E.J."/>
            <person name="Li L.F."/>
            <person name="Wei W."/>
            <person name="Gao Y.C."/>
            <person name="Liu J.Z."/>
            <person name="Shao H.Z."/>
            <person name="Wang X."/>
            <person name="Wang C.C."/>
            <person name="Yang T.C."/>
            <person name="Huo Q.B."/>
            <person name="Li W."/>
            <person name="Chen H.Y."/>
            <person name="Chen S.E."/>
            <person name="Zhou L.G."/>
            <person name="Ni X.B."/>
            <person name="Tian J.H."/>
            <person name="Sheng Y."/>
            <person name="Liu T."/>
            <person name="Pan Y.S."/>
            <person name="Xia L.Y."/>
            <person name="Li J."/>
            <person name="Zhao F."/>
            <person name="Cao W.C."/>
        </authorList>
    </citation>
    <scope>NUCLEOTIDE SEQUENCE</scope>
    <source>
        <strain evidence="1">Rmic-2018</strain>
    </source>
</reference>
<protein>
    <recommendedName>
        <fullName evidence="3">THAP-type domain-containing protein</fullName>
    </recommendedName>
</protein>
<gene>
    <name evidence="1" type="ORF">HPB51_007581</name>
</gene>
<proteinExistence type="predicted"/>
<comment type="caution">
    <text evidence="1">The sequence shown here is derived from an EMBL/GenBank/DDBJ whole genome shotgun (WGS) entry which is preliminary data.</text>
</comment>